<dbReference type="RefSeq" id="WP_039782348.1">
    <property type="nucleotide sequence ID" value="NZ_JAAXOR010000007.1"/>
</dbReference>
<reference evidence="1 2" key="1">
    <citation type="submission" date="2017-07" db="EMBL/GenBank/DDBJ databases">
        <title>First draft Genome Sequence of Nocardia cerradoensis isolated from human infection.</title>
        <authorList>
            <person name="Carrasco G."/>
        </authorList>
    </citation>
    <scope>NUCLEOTIDE SEQUENCE [LARGE SCALE GENOMIC DNA]</scope>
    <source>
        <strain evidence="1 2">CNM20130759</strain>
    </source>
</reference>
<organism evidence="1 2">
    <name type="scientific">Nocardia cerradoensis</name>
    <dbReference type="NCBI Taxonomy" id="85688"/>
    <lineage>
        <taxon>Bacteria</taxon>
        <taxon>Bacillati</taxon>
        <taxon>Actinomycetota</taxon>
        <taxon>Actinomycetes</taxon>
        <taxon>Mycobacteriales</taxon>
        <taxon>Nocardiaceae</taxon>
        <taxon>Nocardia</taxon>
    </lineage>
</organism>
<accession>A0A231GTG2</accession>
<gene>
    <name evidence="1" type="ORF">B7C42_08015</name>
</gene>
<evidence type="ECO:0000313" key="2">
    <source>
        <dbReference type="Proteomes" id="UP000215506"/>
    </source>
</evidence>
<dbReference type="Proteomes" id="UP000215506">
    <property type="component" value="Unassembled WGS sequence"/>
</dbReference>
<dbReference type="AlphaFoldDB" id="A0A231GTG2"/>
<dbReference type="EMBL" id="NGAF01000052">
    <property type="protein sequence ID" value="OXR39910.1"/>
    <property type="molecule type" value="Genomic_DNA"/>
</dbReference>
<keyword evidence="2" id="KW-1185">Reference proteome</keyword>
<evidence type="ECO:0000313" key="1">
    <source>
        <dbReference type="EMBL" id="OXR39910.1"/>
    </source>
</evidence>
<sequence length="161" mass="17874">MIIFTPEHIAAAKAVVNADAEVDSYRYDEPYSEGQEWFAWNDRLNAAQEAQDQAVAAFRALLGDLDPTDVAQGAPINPLTETLTEGVYHTHDHRFFASAYYRGEHAGKWAVDVYDPPIGEQDFRIVVRLVATDRQHAQQMVDLATWALGAGARTSEPVSAR</sequence>
<name>A0A231GTG2_9NOCA</name>
<protein>
    <submittedName>
        <fullName evidence="1">Uncharacterized protein</fullName>
    </submittedName>
</protein>
<comment type="caution">
    <text evidence="1">The sequence shown here is derived from an EMBL/GenBank/DDBJ whole genome shotgun (WGS) entry which is preliminary data.</text>
</comment>
<proteinExistence type="predicted"/>